<sequence length="172" mass="19206">MLWLYIVLFGTLQAVAWKFPRIRNVVSVNAVAIAGISLAIGLGYCLDSVFGLGVRGAVAMYLAIAAVYLLVKTRLWLDVPEVVWKFISVGVQYVLRQGLLPVLAIVVVWFWQIAKRIVHIPRILGGTLEHLGEWEEKLRNTPGWGEGFATKILIDAEGKEERRNQAEAEGHQ</sequence>
<dbReference type="Proteomes" id="UP000247569">
    <property type="component" value="Unassembled WGS sequence"/>
</dbReference>
<feature type="transmembrane region" description="Helical" evidence="1">
    <location>
        <begin position="26"/>
        <end position="45"/>
    </location>
</feature>
<comment type="caution">
    <text evidence="2">The sequence shown here is derived from an EMBL/GenBank/DDBJ whole genome shotgun (WGS) entry which is preliminary data.</text>
</comment>
<organism evidence="2 3">
    <name type="scientific">Nocardia tenerifensis</name>
    <dbReference type="NCBI Taxonomy" id="228006"/>
    <lineage>
        <taxon>Bacteria</taxon>
        <taxon>Bacillati</taxon>
        <taxon>Actinomycetota</taxon>
        <taxon>Actinomycetes</taxon>
        <taxon>Mycobacteriales</taxon>
        <taxon>Nocardiaceae</taxon>
        <taxon>Nocardia</taxon>
    </lineage>
</organism>
<protein>
    <submittedName>
        <fullName evidence="2">Uncharacterized protein</fullName>
    </submittedName>
</protein>
<name>A0A318KBJ3_9NOCA</name>
<feature type="transmembrane region" description="Helical" evidence="1">
    <location>
        <begin position="52"/>
        <end position="71"/>
    </location>
</feature>
<dbReference type="EMBL" id="QJKF01000001">
    <property type="protein sequence ID" value="PXX71688.1"/>
    <property type="molecule type" value="Genomic_DNA"/>
</dbReference>
<keyword evidence="1" id="KW-0812">Transmembrane</keyword>
<keyword evidence="1" id="KW-0472">Membrane</keyword>
<accession>A0A318KBJ3</accession>
<evidence type="ECO:0000313" key="3">
    <source>
        <dbReference type="Proteomes" id="UP000247569"/>
    </source>
</evidence>
<keyword evidence="1" id="KW-1133">Transmembrane helix</keyword>
<dbReference type="AlphaFoldDB" id="A0A318KBJ3"/>
<dbReference type="RefSeq" id="WP_040743518.1">
    <property type="nucleotide sequence ID" value="NZ_QJKF01000001.1"/>
</dbReference>
<evidence type="ECO:0000313" key="2">
    <source>
        <dbReference type="EMBL" id="PXX71688.1"/>
    </source>
</evidence>
<feature type="transmembrane region" description="Helical" evidence="1">
    <location>
        <begin position="91"/>
        <end position="111"/>
    </location>
</feature>
<keyword evidence="3" id="KW-1185">Reference proteome</keyword>
<proteinExistence type="predicted"/>
<gene>
    <name evidence="2" type="ORF">DFR70_1011122</name>
</gene>
<evidence type="ECO:0000256" key="1">
    <source>
        <dbReference type="SAM" id="Phobius"/>
    </source>
</evidence>
<reference evidence="2 3" key="1">
    <citation type="submission" date="2018-05" db="EMBL/GenBank/DDBJ databases">
        <title>Genomic Encyclopedia of Type Strains, Phase IV (KMG-IV): sequencing the most valuable type-strain genomes for metagenomic binning, comparative biology and taxonomic classification.</title>
        <authorList>
            <person name="Goeker M."/>
        </authorList>
    </citation>
    <scope>NUCLEOTIDE SEQUENCE [LARGE SCALE GENOMIC DNA]</scope>
    <source>
        <strain evidence="2 3">DSM 44704</strain>
    </source>
</reference>